<feature type="transmembrane region" description="Helical" evidence="1">
    <location>
        <begin position="58"/>
        <end position="76"/>
    </location>
</feature>
<evidence type="ECO:0000313" key="2">
    <source>
        <dbReference type="EMBL" id="KKN53136.1"/>
    </source>
</evidence>
<dbReference type="AlphaFoldDB" id="A0A0F9TVH0"/>
<name>A0A0F9TVH0_9ZZZZ</name>
<keyword evidence="1" id="KW-0472">Membrane</keyword>
<evidence type="ECO:0000256" key="1">
    <source>
        <dbReference type="SAM" id="Phobius"/>
    </source>
</evidence>
<gene>
    <name evidence="2" type="ORF">LCGC14_0605640</name>
</gene>
<proteinExistence type="predicted"/>
<organism evidence="2">
    <name type="scientific">marine sediment metagenome</name>
    <dbReference type="NCBI Taxonomy" id="412755"/>
    <lineage>
        <taxon>unclassified sequences</taxon>
        <taxon>metagenomes</taxon>
        <taxon>ecological metagenomes</taxon>
    </lineage>
</organism>
<reference evidence="2" key="1">
    <citation type="journal article" date="2015" name="Nature">
        <title>Complex archaea that bridge the gap between prokaryotes and eukaryotes.</title>
        <authorList>
            <person name="Spang A."/>
            <person name="Saw J.H."/>
            <person name="Jorgensen S.L."/>
            <person name="Zaremba-Niedzwiedzka K."/>
            <person name="Martijn J."/>
            <person name="Lind A.E."/>
            <person name="van Eijk R."/>
            <person name="Schleper C."/>
            <person name="Guy L."/>
            <person name="Ettema T.J."/>
        </authorList>
    </citation>
    <scope>NUCLEOTIDE SEQUENCE</scope>
</reference>
<keyword evidence="1" id="KW-0812">Transmembrane</keyword>
<accession>A0A0F9TVH0</accession>
<comment type="caution">
    <text evidence="2">The sequence shown here is derived from an EMBL/GenBank/DDBJ whole genome shotgun (WGS) entry which is preliminary data.</text>
</comment>
<protein>
    <submittedName>
        <fullName evidence="2">Uncharacterized protein</fullName>
    </submittedName>
</protein>
<dbReference type="EMBL" id="LAZR01000987">
    <property type="protein sequence ID" value="KKN53136.1"/>
    <property type="molecule type" value="Genomic_DNA"/>
</dbReference>
<keyword evidence="1" id="KW-1133">Transmembrane helix</keyword>
<sequence length="161" mass="17222">MSRRGTNGGTRSEADAAGRLASAAFPAVAAVGNTEPVHADAAEQFAAHLIRKGRKSGWLTTVVVAALFGTGGFFGMRAAGERRDEKIGAVETDAAVHDAKPAHDGAATRVEMKALEGKVQQLDTSVGNLGIKIDERSKAQEKQYDDIKSDLRIIRRRRRDP</sequence>